<dbReference type="CDD" id="cd04725">
    <property type="entry name" value="OMP_decarboxylase_like"/>
    <property type="match status" value="1"/>
</dbReference>
<comment type="similarity">
    <text evidence="8 9">Belongs to the OMP decarboxylase family. Type 1 subfamily.</text>
</comment>
<evidence type="ECO:0000256" key="4">
    <source>
        <dbReference type="ARBA" id="ARBA00022793"/>
    </source>
</evidence>
<comment type="subunit">
    <text evidence="3 9">Homodimer.</text>
</comment>
<dbReference type="HAMAP" id="MF_01200_B">
    <property type="entry name" value="OMPdecase_type1_B"/>
    <property type="match status" value="1"/>
</dbReference>
<dbReference type="PANTHER" id="PTHR32119">
    <property type="entry name" value="OROTIDINE 5'-PHOSPHATE DECARBOXYLASE"/>
    <property type="match status" value="1"/>
</dbReference>
<evidence type="ECO:0000256" key="10">
    <source>
        <dbReference type="PIRSR" id="PIRSR614732-1"/>
    </source>
</evidence>
<dbReference type="InterPro" id="IPR011060">
    <property type="entry name" value="RibuloseP-bd_barrel"/>
</dbReference>
<dbReference type="UniPathway" id="UPA00070">
    <property type="reaction ID" value="UER00120"/>
</dbReference>
<feature type="binding site" evidence="9 11">
    <location>
        <position position="187"/>
    </location>
    <ligand>
        <name>substrate</name>
    </ligand>
</feature>
<comment type="catalytic activity">
    <reaction evidence="7 9 12">
        <text>orotidine 5'-phosphate + H(+) = UMP + CO2</text>
        <dbReference type="Rhea" id="RHEA:11596"/>
        <dbReference type="ChEBI" id="CHEBI:15378"/>
        <dbReference type="ChEBI" id="CHEBI:16526"/>
        <dbReference type="ChEBI" id="CHEBI:57538"/>
        <dbReference type="ChEBI" id="CHEBI:57865"/>
        <dbReference type="EC" id="4.1.1.23"/>
    </reaction>
</comment>
<feature type="binding site" evidence="9">
    <location>
        <begin position="61"/>
        <end position="70"/>
    </location>
    <ligand>
        <name>substrate</name>
    </ligand>
</feature>
<dbReference type="NCBIfam" id="TIGR01740">
    <property type="entry name" value="pyrF"/>
    <property type="match status" value="1"/>
</dbReference>
<dbReference type="EMBL" id="AZGC01000039">
    <property type="protein sequence ID" value="KRL93985.1"/>
    <property type="molecule type" value="Genomic_DNA"/>
</dbReference>
<dbReference type="FunFam" id="3.20.20.70:FF:000015">
    <property type="entry name" value="Orotidine 5'-phosphate decarboxylase"/>
    <property type="match status" value="1"/>
</dbReference>
<feature type="active site" description="For OMPdecase activity" evidence="10">
    <location>
        <position position="63"/>
    </location>
</feature>
<keyword evidence="15" id="KW-1185">Reference proteome</keyword>
<dbReference type="GO" id="GO:0004590">
    <property type="term" value="F:orotidine-5'-phosphate decarboxylase activity"/>
    <property type="evidence" value="ECO:0007669"/>
    <property type="project" value="UniProtKB-UniRule"/>
</dbReference>
<evidence type="ECO:0000256" key="11">
    <source>
        <dbReference type="PIRSR" id="PIRSR614732-2"/>
    </source>
</evidence>
<dbReference type="Pfam" id="PF00215">
    <property type="entry name" value="OMPdecase"/>
    <property type="match status" value="1"/>
</dbReference>
<feature type="active site" description="For OMPdecase activity" evidence="10">
    <location>
        <position position="61"/>
    </location>
</feature>
<dbReference type="AlphaFoldDB" id="A0A0R1UKZ6"/>
<keyword evidence="6 9" id="KW-0456">Lyase</keyword>
<evidence type="ECO:0000313" key="15">
    <source>
        <dbReference type="Proteomes" id="UP000051084"/>
    </source>
</evidence>
<dbReference type="OrthoDB" id="9806203at2"/>
<dbReference type="PROSITE" id="PS00156">
    <property type="entry name" value="OMPDECASE"/>
    <property type="match status" value="1"/>
</dbReference>
<dbReference type="InterPro" id="IPR013785">
    <property type="entry name" value="Aldolase_TIM"/>
</dbReference>
<evidence type="ECO:0000259" key="13">
    <source>
        <dbReference type="SMART" id="SM00934"/>
    </source>
</evidence>
<evidence type="ECO:0000256" key="5">
    <source>
        <dbReference type="ARBA" id="ARBA00022975"/>
    </source>
</evidence>
<keyword evidence="5 9" id="KW-0665">Pyrimidine biosynthesis</keyword>
<feature type="binding site" evidence="9 11">
    <location>
        <position position="217"/>
    </location>
    <ligand>
        <name>substrate</name>
    </ligand>
</feature>
<evidence type="ECO:0000256" key="1">
    <source>
        <dbReference type="ARBA" id="ARBA00002356"/>
    </source>
</evidence>
<evidence type="ECO:0000256" key="9">
    <source>
        <dbReference type="HAMAP-Rule" id="MF_01200"/>
    </source>
</evidence>
<evidence type="ECO:0000256" key="12">
    <source>
        <dbReference type="RuleBase" id="RU000512"/>
    </source>
</evidence>
<evidence type="ECO:0000256" key="8">
    <source>
        <dbReference type="ARBA" id="ARBA00061012"/>
    </source>
</evidence>
<name>A0A0R1UKZ6_9LACO</name>
<dbReference type="Gene3D" id="3.20.20.70">
    <property type="entry name" value="Aldolase class I"/>
    <property type="match status" value="1"/>
</dbReference>
<feature type="binding site" evidence="9 11">
    <location>
        <position position="216"/>
    </location>
    <ligand>
        <name>substrate</name>
    </ligand>
</feature>
<evidence type="ECO:0000256" key="3">
    <source>
        <dbReference type="ARBA" id="ARBA00011738"/>
    </source>
</evidence>
<dbReference type="NCBIfam" id="NF001273">
    <property type="entry name" value="PRK00230.1"/>
    <property type="match status" value="1"/>
</dbReference>
<feature type="active site" description="Proton donor" evidence="9">
    <location>
        <position position="63"/>
    </location>
</feature>
<comment type="pathway">
    <text evidence="2 9 12">Pyrimidine metabolism; UMP biosynthesis via de novo pathway; UMP from orotate: step 2/2.</text>
</comment>
<dbReference type="PANTHER" id="PTHR32119:SF2">
    <property type="entry name" value="OROTIDINE 5'-PHOSPHATE DECARBOXYLASE"/>
    <property type="match status" value="1"/>
</dbReference>
<organism evidence="14 15">
    <name type="scientific">Limosilactobacillus equigenerosi DSM 18793 = JCM 14505</name>
    <dbReference type="NCBI Taxonomy" id="1423742"/>
    <lineage>
        <taxon>Bacteria</taxon>
        <taxon>Bacillati</taxon>
        <taxon>Bacillota</taxon>
        <taxon>Bacilli</taxon>
        <taxon>Lactobacillales</taxon>
        <taxon>Lactobacillaceae</taxon>
        <taxon>Limosilactobacillus</taxon>
    </lineage>
</organism>
<feature type="domain" description="Orotidine 5'-phosphate decarboxylase" evidence="13">
    <location>
        <begin position="5"/>
        <end position="232"/>
    </location>
</feature>
<gene>
    <name evidence="9" type="primary">pyrF</name>
    <name evidence="14" type="ORF">FC21_GL001457</name>
</gene>
<feature type="binding site" evidence="9 11">
    <location>
        <position position="196"/>
    </location>
    <ligand>
        <name>substrate</name>
    </ligand>
</feature>
<evidence type="ECO:0000256" key="7">
    <source>
        <dbReference type="ARBA" id="ARBA00049157"/>
    </source>
</evidence>
<dbReference type="Proteomes" id="UP000051084">
    <property type="component" value="Unassembled WGS sequence"/>
</dbReference>
<reference evidence="14 15" key="1">
    <citation type="journal article" date="2015" name="Genome Announc.">
        <title>Expanding the biotechnology potential of lactobacilli through comparative genomics of 213 strains and associated genera.</title>
        <authorList>
            <person name="Sun Z."/>
            <person name="Harris H.M."/>
            <person name="McCann A."/>
            <person name="Guo C."/>
            <person name="Argimon S."/>
            <person name="Zhang W."/>
            <person name="Yang X."/>
            <person name="Jeffery I.B."/>
            <person name="Cooney J.C."/>
            <person name="Kagawa T.F."/>
            <person name="Liu W."/>
            <person name="Song Y."/>
            <person name="Salvetti E."/>
            <person name="Wrobel A."/>
            <person name="Rasinkangas P."/>
            <person name="Parkhill J."/>
            <person name="Rea M.C."/>
            <person name="O'Sullivan O."/>
            <person name="Ritari J."/>
            <person name="Douillard F.P."/>
            <person name="Paul Ross R."/>
            <person name="Yang R."/>
            <person name="Briner A.E."/>
            <person name="Felis G.E."/>
            <person name="de Vos W.M."/>
            <person name="Barrangou R."/>
            <person name="Klaenhammer T.R."/>
            <person name="Caufield P.W."/>
            <person name="Cui Y."/>
            <person name="Zhang H."/>
            <person name="O'Toole P.W."/>
        </authorList>
    </citation>
    <scope>NUCLEOTIDE SEQUENCE [LARGE SCALE GENOMIC DNA]</scope>
    <source>
        <strain evidence="14 15">DSM 18793</strain>
    </source>
</reference>
<feature type="binding site" evidence="9 11">
    <location>
        <position position="34"/>
    </location>
    <ligand>
        <name>substrate</name>
    </ligand>
</feature>
<dbReference type="InterPro" id="IPR014732">
    <property type="entry name" value="OMPdecase"/>
</dbReference>
<comment type="caution">
    <text evidence="14">The sequence shown here is derived from an EMBL/GenBank/DDBJ whole genome shotgun (WGS) entry which is preliminary data.</text>
</comment>
<evidence type="ECO:0000256" key="2">
    <source>
        <dbReference type="ARBA" id="ARBA00004861"/>
    </source>
</evidence>
<protein>
    <recommendedName>
        <fullName evidence="9">Orotidine 5'-phosphate decarboxylase</fullName>
        <ecNumber evidence="9">4.1.1.23</ecNumber>
    </recommendedName>
    <alternativeName>
        <fullName evidence="9">OMP decarboxylase</fullName>
        <shortName evidence="9">OMPDCase</shortName>
        <shortName evidence="9">OMPdecase</shortName>
    </alternativeName>
</protein>
<dbReference type="SUPFAM" id="SSF51366">
    <property type="entry name" value="Ribulose-phoshate binding barrel"/>
    <property type="match status" value="1"/>
</dbReference>
<dbReference type="InterPro" id="IPR018089">
    <property type="entry name" value="OMPdecase_AS"/>
</dbReference>
<dbReference type="SMART" id="SM00934">
    <property type="entry name" value="OMPdecase"/>
    <property type="match status" value="1"/>
</dbReference>
<dbReference type="PATRIC" id="fig|1423742.4.peg.1510"/>
<accession>A0A0R1UKZ6</accession>
<evidence type="ECO:0000313" key="14">
    <source>
        <dbReference type="EMBL" id="KRL93985.1"/>
    </source>
</evidence>
<dbReference type="GO" id="GO:0006207">
    <property type="term" value="P:'de novo' pyrimidine nucleobase biosynthetic process"/>
    <property type="evidence" value="ECO:0007669"/>
    <property type="project" value="InterPro"/>
</dbReference>
<dbReference type="EC" id="4.1.1.23" evidence="9"/>
<dbReference type="GO" id="GO:0044205">
    <property type="term" value="P:'de novo' UMP biosynthetic process"/>
    <property type="evidence" value="ECO:0007669"/>
    <property type="project" value="UniProtKB-UniRule"/>
</dbReference>
<keyword evidence="4 9" id="KW-0210">Decarboxylase</keyword>
<dbReference type="InterPro" id="IPR047596">
    <property type="entry name" value="OMPdecase_bac"/>
</dbReference>
<evidence type="ECO:0000256" key="6">
    <source>
        <dbReference type="ARBA" id="ARBA00023239"/>
    </source>
</evidence>
<comment type="function">
    <text evidence="1 9">Catalyzes the decarboxylation of orotidine 5'-monophosphate (OMP) to uridine 5'-monophosphate (UMP).</text>
</comment>
<dbReference type="STRING" id="417373.GCA_001570685_00547"/>
<dbReference type="InterPro" id="IPR001754">
    <property type="entry name" value="OMPdeCOase_dom"/>
</dbReference>
<feature type="binding site" evidence="9 11">
    <location>
        <position position="125"/>
    </location>
    <ligand>
        <name>substrate</name>
    </ligand>
</feature>
<feature type="active site" description="For OMPdecase activity" evidence="10">
    <location>
        <position position="66"/>
    </location>
</feature>
<sequence length="237" mass="25795">MQIKQPIIALDFPDMATTKQFLSQFPADEPLFVKVGMELYYQAGPDLIHWLKAQGHRIFLDLKCHDIPHTVYQAMKVIGQLGVDLTNVHAAGGVEMMRQAQQGLVAGAQLAHLPVPKLIAVTQLTSSDEQLVKNEQLSRVSLVDSVLNYAQLTQQAGLAGVVCSAQEAPVIKAGTNADFWCVTPGIRLAMDANQDQKRVMTPGAAAQNQATAIVVGRSITQAVDPVQAYQQVLQEWN</sequence>
<proteinExistence type="inferred from homology"/>
<dbReference type="GO" id="GO:0005829">
    <property type="term" value="C:cytosol"/>
    <property type="evidence" value="ECO:0007669"/>
    <property type="project" value="TreeGrafter"/>
</dbReference>
<dbReference type="RefSeq" id="WP_054652843.1">
    <property type="nucleotide sequence ID" value="NZ_AZGC01000039.1"/>
</dbReference>
<feature type="binding site" evidence="9 11">
    <location>
        <position position="11"/>
    </location>
    <ligand>
        <name>substrate</name>
    </ligand>
</feature>